<dbReference type="AlphaFoldDB" id="A2SG84"/>
<dbReference type="EMBL" id="CP000555">
    <property type="protein sequence ID" value="ABM94573.1"/>
    <property type="molecule type" value="Genomic_DNA"/>
</dbReference>
<accession>A2SG84</accession>
<sequence>MQGGDEFQSNRFHAPEGDATPVADEDLHATDVAGLERAEMAWRQVRAGERARRGRGRRWACCVLLQGRSLQRVQWPPVCPGRAFRVARPMNPGGFRCGTAHGDRAIIEQQEELQPSGVDGRSHRR</sequence>
<organism evidence="2 3">
    <name type="scientific">Methylibium petroleiphilum (strain ATCC BAA-1232 / LMG 22953 / PM1)</name>
    <dbReference type="NCBI Taxonomy" id="420662"/>
    <lineage>
        <taxon>Bacteria</taxon>
        <taxon>Pseudomonadati</taxon>
        <taxon>Pseudomonadota</taxon>
        <taxon>Betaproteobacteria</taxon>
        <taxon>Burkholderiales</taxon>
        <taxon>Sphaerotilaceae</taxon>
        <taxon>Methylibium</taxon>
    </lineage>
</organism>
<protein>
    <submittedName>
        <fullName evidence="2">Uncharacterized protein</fullName>
    </submittedName>
</protein>
<proteinExistence type="predicted"/>
<evidence type="ECO:0000256" key="1">
    <source>
        <dbReference type="SAM" id="MobiDB-lite"/>
    </source>
</evidence>
<name>A2SG84_METPP</name>
<dbReference type="STRING" id="420662.Mpe_A1611"/>
<reference evidence="2 3" key="1">
    <citation type="journal article" date="2007" name="J. Bacteriol.">
        <title>Whole-genome analysis of the methyl tert-butyl ether-degrading beta-proteobacterium Methylibium petroleiphilum PM1.</title>
        <authorList>
            <person name="Kane S.R."/>
            <person name="Chakicherla A.Y."/>
            <person name="Chain P.S.G."/>
            <person name="Schmidt R."/>
            <person name="Shin M.W."/>
            <person name="Legler T.C."/>
            <person name="Scow K.M."/>
            <person name="Larimer F.W."/>
            <person name="Lucas S.M."/>
            <person name="Richardson P.M."/>
            <person name="Hristova K.R."/>
        </authorList>
    </citation>
    <scope>NUCLEOTIDE SEQUENCE [LARGE SCALE GENOMIC DNA]</scope>
    <source>
        <strain evidence="3">ATCC BAA-1232 / LMG 22953 / PM1</strain>
    </source>
</reference>
<evidence type="ECO:0000313" key="3">
    <source>
        <dbReference type="Proteomes" id="UP000000366"/>
    </source>
</evidence>
<feature type="region of interest" description="Disordered" evidence="1">
    <location>
        <begin position="1"/>
        <end position="25"/>
    </location>
</feature>
<dbReference type="Proteomes" id="UP000000366">
    <property type="component" value="Chromosome"/>
</dbReference>
<dbReference type="HOGENOM" id="CLU_1990049_0_0_4"/>
<keyword evidence="3" id="KW-1185">Reference proteome</keyword>
<dbReference type="KEGG" id="mpt:Mpe_A1611"/>
<evidence type="ECO:0000313" key="2">
    <source>
        <dbReference type="EMBL" id="ABM94573.1"/>
    </source>
</evidence>
<gene>
    <name evidence="2" type="ordered locus">Mpe_A1611</name>
</gene>